<accession>A0A0P9HI78</accession>
<evidence type="ECO:0000313" key="2">
    <source>
        <dbReference type="EMBL" id="KPV54522.1"/>
    </source>
</evidence>
<evidence type="ECO:0000313" key="3">
    <source>
        <dbReference type="Proteomes" id="UP000050509"/>
    </source>
</evidence>
<sequence>RVDGALRARLARKWALPGVRDYSLLLALLPPGPDEPAQEGDAESTANDAEAAEEAEDQDDTAPGIPIWNHGELERAKLTPVRHAVHLVRYLNDYHEPTLAAERRKRLRVLSDDSAEVRRAVAHAVADAFLENPVRWRDVVAIAVHLACARELERQLGHRLKGPGPHR</sequence>
<comment type="caution">
    <text evidence="2">The sequence shown here is derived from an EMBL/GenBank/DDBJ whole genome shotgun (WGS) entry which is preliminary data.</text>
</comment>
<keyword evidence="3" id="KW-1185">Reference proteome</keyword>
<name>A0A0P9HI78_9CHLR</name>
<dbReference type="EMBL" id="LJCR01000045">
    <property type="protein sequence ID" value="KPV54522.1"/>
    <property type="molecule type" value="Genomic_DNA"/>
</dbReference>
<feature type="non-terminal residue" evidence="2">
    <location>
        <position position="1"/>
    </location>
</feature>
<protein>
    <submittedName>
        <fullName evidence="2">Uncharacterized protein</fullName>
    </submittedName>
</protein>
<gene>
    <name evidence="2" type="ORF">SE17_03285</name>
</gene>
<proteinExistence type="predicted"/>
<evidence type="ECO:0000256" key="1">
    <source>
        <dbReference type="SAM" id="MobiDB-lite"/>
    </source>
</evidence>
<reference evidence="2 3" key="1">
    <citation type="submission" date="2015-09" db="EMBL/GenBank/DDBJ databases">
        <title>Draft genome sequence of Kouleothrix aurantiaca JCM 19913.</title>
        <authorList>
            <person name="Hemp J."/>
        </authorList>
    </citation>
    <scope>NUCLEOTIDE SEQUENCE [LARGE SCALE GENOMIC DNA]</scope>
    <source>
        <strain evidence="2 3">COM-B</strain>
    </source>
</reference>
<dbReference type="Proteomes" id="UP000050509">
    <property type="component" value="Unassembled WGS sequence"/>
</dbReference>
<dbReference type="AlphaFoldDB" id="A0A0P9HI78"/>
<feature type="compositionally biased region" description="Acidic residues" evidence="1">
    <location>
        <begin position="50"/>
        <end position="60"/>
    </location>
</feature>
<organism evidence="2 3">
    <name type="scientific">Kouleothrix aurantiaca</name>
    <dbReference type="NCBI Taxonomy" id="186479"/>
    <lineage>
        <taxon>Bacteria</taxon>
        <taxon>Bacillati</taxon>
        <taxon>Chloroflexota</taxon>
        <taxon>Chloroflexia</taxon>
        <taxon>Chloroflexales</taxon>
        <taxon>Roseiflexineae</taxon>
        <taxon>Roseiflexaceae</taxon>
        <taxon>Kouleothrix</taxon>
    </lineage>
</organism>
<feature type="region of interest" description="Disordered" evidence="1">
    <location>
        <begin position="30"/>
        <end position="64"/>
    </location>
</feature>